<evidence type="ECO:0000313" key="3">
    <source>
        <dbReference type="Proteomes" id="UP000001600"/>
    </source>
</evidence>
<dbReference type="AlphaFoldDB" id="B9JMV9"/>
<evidence type="ECO:0000313" key="2">
    <source>
        <dbReference type="EMBL" id="ACM28890.1"/>
    </source>
</evidence>
<keyword evidence="1" id="KW-0472">Membrane</keyword>
<gene>
    <name evidence="2" type="ordered locus">Arad_7371</name>
</gene>
<dbReference type="HOGENOM" id="CLU_2598236_0_0_5"/>
<dbReference type="KEGG" id="ara:Arad_7371"/>
<sequence length="79" mass="8982">METICEMAPSNLGLTNVPMRSRLKPTHWSKARAKPLRLTHVDIDQILSAQYRFIVFSPSAVLLIQFCFFAPLARRVLPA</sequence>
<dbReference type="EMBL" id="CP000629">
    <property type="protein sequence ID" value="ACM28890.1"/>
    <property type="molecule type" value="Genomic_DNA"/>
</dbReference>
<dbReference type="STRING" id="311403.Arad_7371"/>
<accession>B9JMV9</accession>
<keyword evidence="1" id="KW-1133">Transmembrane helix</keyword>
<name>B9JMV9_RHIR8</name>
<evidence type="ECO:0000256" key="1">
    <source>
        <dbReference type="SAM" id="Phobius"/>
    </source>
</evidence>
<keyword evidence="1" id="KW-0812">Transmembrane</keyword>
<dbReference type="Proteomes" id="UP000001600">
    <property type="component" value="Chromosome 2"/>
</dbReference>
<protein>
    <submittedName>
        <fullName evidence="2">Uncharacterized protein</fullName>
    </submittedName>
</protein>
<reference evidence="2 3" key="1">
    <citation type="journal article" date="2009" name="J. Bacteriol.">
        <title>Genome sequences of three Agrobacterium biovars help elucidate the evolution of multichromosome genomes in bacteria.</title>
        <authorList>
            <person name="Slater S.C."/>
            <person name="Goldman B.S."/>
            <person name="Goodner B."/>
            <person name="Setubal J.C."/>
            <person name="Farrand S.K."/>
            <person name="Nester E.W."/>
            <person name="Burr T.J."/>
            <person name="Banta L."/>
            <person name="Dickerman A.W."/>
            <person name="Paulsen I."/>
            <person name="Otten L."/>
            <person name="Suen G."/>
            <person name="Welch R."/>
            <person name="Almeida N.F."/>
            <person name="Arnold F."/>
            <person name="Burton O.T."/>
            <person name="Du Z."/>
            <person name="Ewing A."/>
            <person name="Godsy E."/>
            <person name="Heisel S."/>
            <person name="Houmiel K.L."/>
            <person name="Jhaveri J."/>
            <person name="Lu J."/>
            <person name="Miller N.M."/>
            <person name="Norton S."/>
            <person name="Chen Q."/>
            <person name="Phoolcharoen W."/>
            <person name="Ohlin V."/>
            <person name="Ondrusek D."/>
            <person name="Pride N."/>
            <person name="Stricklin S.L."/>
            <person name="Sun J."/>
            <person name="Wheeler C."/>
            <person name="Wilson L."/>
            <person name="Zhu H."/>
            <person name="Wood D.W."/>
        </authorList>
    </citation>
    <scope>NUCLEOTIDE SEQUENCE [LARGE SCALE GENOMIC DNA]</scope>
    <source>
        <strain evidence="3">K84 / ATCC BAA-868</strain>
    </source>
</reference>
<organism evidence="2 3">
    <name type="scientific">Rhizobium rhizogenes (strain K84 / ATCC BAA-868)</name>
    <name type="common">Agrobacterium radiobacter</name>
    <dbReference type="NCBI Taxonomy" id="311403"/>
    <lineage>
        <taxon>Bacteria</taxon>
        <taxon>Pseudomonadati</taxon>
        <taxon>Pseudomonadota</taxon>
        <taxon>Alphaproteobacteria</taxon>
        <taxon>Hyphomicrobiales</taxon>
        <taxon>Rhizobiaceae</taxon>
        <taxon>Rhizobium/Agrobacterium group</taxon>
        <taxon>Rhizobium</taxon>
    </lineage>
</organism>
<proteinExistence type="predicted"/>
<feature type="transmembrane region" description="Helical" evidence="1">
    <location>
        <begin position="53"/>
        <end position="73"/>
    </location>
</feature>